<dbReference type="GO" id="GO:0016810">
    <property type="term" value="F:hydrolase activity, acting on carbon-nitrogen (but not peptide) bonds"/>
    <property type="evidence" value="ECO:0007669"/>
    <property type="project" value="InterPro"/>
</dbReference>
<dbReference type="SUPFAM" id="SSF88713">
    <property type="entry name" value="Glycoside hydrolase/deacetylase"/>
    <property type="match status" value="1"/>
</dbReference>
<dbReference type="PANTHER" id="PTHR47561:SF1">
    <property type="entry name" value="POLYSACCHARIDE DEACETYLASE FAMILY PROTEIN (AFU_ORTHOLOGUE AFUA_6G05030)"/>
    <property type="match status" value="1"/>
</dbReference>
<evidence type="ECO:0000259" key="1">
    <source>
        <dbReference type="Pfam" id="PF01522"/>
    </source>
</evidence>
<dbReference type="PaxDb" id="273116-14324751"/>
<accession>Q97BC0</accession>
<reference evidence="2 3" key="1">
    <citation type="journal article" date="1999" name="Proc. Jpn. Acad.">
        <title>Determination of the complete genomic DNA sequence of Thermoplasma volvanium GSS1.</title>
        <authorList>
            <person name="Kawashima T."/>
            <person name="Yamamoto Y."/>
            <person name="Aramaki H."/>
            <person name="Nunoshiba T."/>
            <person name="Kawamoto T."/>
            <person name="Watanabe K."/>
            <person name="Yamazaki M."/>
            <person name="Kanehori K."/>
            <person name="Amano N."/>
            <person name="Ohya Y."/>
            <person name="Makino K."/>
            <person name="Suzuki M."/>
        </authorList>
    </citation>
    <scope>NUCLEOTIDE SEQUENCE [LARGE SCALE GENOMIC DNA]</scope>
    <source>
        <strain evidence="3">ATCC 51530 / DSM 4299 / JCM 9571 / NBRC 15438 / GSS1</strain>
    </source>
</reference>
<dbReference type="KEGG" id="tvo:TVG0526731"/>
<protein>
    <recommendedName>
        <fullName evidence="1">NodB homology domain-containing protein</fullName>
    </recommendedName>
</protein>
<dbReference type="PANTHER" id="PTHR47561">
    <property type="entry name" value="POLYSACCHARIDE DEACETYLASE FAMILY PROTEIN (AFU_ORTHOLOGUE AFUA_6G05030)"/>
    <property type="match status" value="1"/>
</dbReference>
<dbReference type="EMBL" id="BA000011">
    <property type="protein sequence ID" value="BAB59678.1"/>
    <property type="molecule type" value="Genomic_DNA"/>
</dbReference>
<dbReference type="RefSeq" id="WP_010916794.1">
    <property type="nucleotide sequence ID" value="NC_002689.2"/>
</dbReference>
<dbReference type="SMR" id="Q97BC0"/>
<dbReference type="CDD" id="cd10938">
    <property type="entry name" value="CE4_HpPgdA_like"/>
    <property type="match status" value="1"/>
</dbReference>
<dbReference type="Gene3D" id="3.20.20.370">
    <property type="entry name" value="Glycoside hydrolase/deacetylase"/>
    <property type="match status" value="1"/>
</dbReference>
<name>Q97BC0_THEVO</name>
<dbReference type="PhylomeDB" id="Q97BC0"/>
<dbReference type="Pfam" id="PF01522">
    <property type="entry name" value="Polysacc_deac_1"/>
    <property type="match status" value="1"/>
</dbReference>
<proteinExistence type="predicted"/>
<dbReference type="InterPro" id="IPR011330">
    <property type="entry name" value="Glyco_hydro/deAcase_b/a-brl"/>
</dbReference>
<evidence type="ECO:0000313" key="3">
    <source>
        <dbReference type="Proteomes" id="UP000001017"/>
    </source>
</evidence>
<organism evidence="2 3">
    <name type="scientific">Thermoplasma volcanium (strain ATCC 51530 / DSM 4299 / JCM 9571 / NBRC 15438 / GSS1)</name>
    <dbReference type="NCBI Taxonomy" id="273116"/>
    <lineage>
        <taxon>Archaea</taxon>
        <taxon>Methanobacteriati</taxon>
        <taxon>Thermoplasmatota</taxon>
        <taxon>Thermoplasmata</taxon>
        <taxon>Thermoplasmatales</taxon>
        <taxon>Thermoplasmataceae</taxon>
        <taxon>Thermoplasma</taxon>
    </lineage>
</organism>
<dbReference type="eggNOG" id="arCOG02877">
    <property type="taxonomic scope" value="Archaea"/>
</dbReference>
<dbReference type="GO" id="GO:0005975">
    <property type="term" value="P:carbohydrate metabolic process"/>
    <property type="evidence" value="ECO:0007669"/>
    <property type="project" value="InterPro"/>
</dbReference>
<sequence length="299" mass="34876">MDREIFVSYSVSANSIAGWVAYGGSESFHDMSRGILAARIGIPRLLRMFRKFCIKSSWYVPGIVMETFPDEVRAIYADGHELGTHGYLHEYAPSMSYDQEERVIAKTAELVKDITGHNPYGHLPSQWEESVNTMRILMNHGYKYARGLEDDDFHPFYASTGRSWPRVDYSKLPETWMKPMNLGEKIDFVEIPINWFLNDGTYFNFNKHVPGKRPMSLSEVLENWKAAFDYVYREYEYAIFPVNIHPDTSGNPEVQIFHEKFISYILEHNGASFVSDSFIAEDFRKRYPFPHEFREKVDL</sequence>
<dbReference type="HOGENOM" id="CLU_029940_1_0_2"/>
<dbReference type="STRING" id="273116.gene:9381321"/>
<keyword evidence="3" id="KW-1185">Reference proteome</keyword>
<dbReference type="OrthoDB" id="10436at2157"/>
<gene>
    <name evidence="2" type="ORF">TVG0526731</name>
</gene>
<evidence type="ECO:0000313" key="2">
    <source>
        <dbReference type="EMBL" id="BAB59678.1"/>
    </source>
</evidence>
<feature type="domain" description="NodB homology" evidence="1">
    <location>
        <begin position="42"/>
        <end position="144"/>
    </location>
</feature>
<dbReference type="Proteomes" id="UP000001017">
    <property type="component" value="Chromosome"/>
</dbReference>
<dbReference type="DNASU" id="1441052"/>
<dbReference type="AlphaFoldDB" id="Q97BC0"/>
<dbReference type="InterPro" id="IPR002509">
    <property type="entry name" value="NODB_dom"/>
</dbReference>
<dbReference type="InterPro" id="IPR037950">
    <property type="entry name" value="PgdA-like"/>
</dbReference>
<reference evidence="2 3" key="2">
    <citation type="journal article" date="2000" name="Proc. Natl. Acad. Sci. U.S.A.">
        <title>Archaeal adaptation to higher temperatures revealed by genomic sequence of Thermoplasma volcanium.</title>
        <authorList>
            <person name="Kawashima T."/>
            <person name="Amano N."/>
            <person name="Koike H."/>
            <person name="Makino S."/>
            <person name="Higuchi S."/>
            <person name="Kawashima-Ohya Y."/>
            <person name="Watanabe K."/>
            <person name="Yamazaki M."/>
            <person name="Kanehori K."/>
            <person name="Kawamoto T."/>
            <person name="Nunoshiba T."/>
            <person name="Yamamoto Y."/>
            <person name="Aramaki H."/>
            <person name="Makino K."/>
            <person name="Suzuki M."/>
        </authorList>
    </citation>
    <scope>NUCLEOTIDE SEQUENCE [LARGE SCALE GENOMIC DNA]</scope>
    <source>
        <strain evidence="3">ATCC 51530 / DSM 4299 / JCM 9571 / NBRC 15438 / GSS1</strain>
    </source>
</reference>
<dbReference type="GeneID" id="1441052"/>